<dbReference type="InterPro" id="IPR008925">
    <property type="entry name" value="aa_tRNA-synth_I_cd-bd_sf"/>
</dbReference>
<keyword evidence="2" id="KW-0436">Ligase</keyword>
<accession>X1LN37</accession>
<dbReference type="InterPro" id="IPR045462">
    <property type="entry name" value="aa-tRNA-synth_I_cd-bd"/>
</dbReference>
<dbReference type="GO" id="GO:0005524">
    <property type="term" value="F:ATP binding"/>
    <property type="evidence" value="ECO:0007669"/>
    <property type="project" value="UniProtKB-KW"/>
</dbReference>
<keyword evidence="4" id="KW-0067">ATP-binding</keyword>
<evidence type="ECO:0000256" key="5">
    <source>
        <dbReference type="ARBA" id="ARBA00022917"/>
    </source>
</evidence>
<dbReference type="GO" id="GO:0005829">
    <property type="term" value="C:cytosol"/>
    <property type="evidence" value="ECO:0007669"/>
    <property type="project" value="TreeGrafter"/>
</dbReference>
<dbReference type="SUPFAM" id="SSF48163">
    <property type="entry name" value="An anticodon-binding domain of class I aminoacyl-tRNA synthetases"/>
    <property type="match status" value="1"/>
</dbReference>
<feature type="non-terminal residue" evidence="8">
    <location>
        <position position="1"/>
    </location>
</feature>
<evidence type="ECO:0000313" key="8">
    <source>
        <dbReference type="EMBL" id="GAI07251.1"/>
    </source>
</evidence>
<dbReference type="AlphaFoldDB" id="X1LN37"/>
<evidence type="ECO:0000256" key="4">
    <source>
        <dbReference type="ARBA" id="ARBA00022840"/>
    </source>
</evidence>
<keyword evidence="3" id="KW-0547">Nucleotide-binding</keyword>
<evidence type="ECO:0000256" key="2">
    <source>
        <dbReference type="ARBA" id="ARBA00022598"/>
    </source>
</evidence>
<dbReference type="Gene3D" id="1.10.10.350">
    <property type="match status" value="1"/>
</dbReference>
<protein>
    <recommendedName>
        <fullName evidence="7">Aminoacyl-tRNA synthetase class I anticodon-binding domain-containing protein</fullName>
    </recommendedName>
</protein>
<proteinExistence type="inferred from homology"/>
<keyword evidence="5" id="KW-0648">Protein biosynthesis</keyword>
<dbReference type="Pfam" id="PF19269">
    <property type="entry name" value="Anticodon_2"/>
    <property type="match status" value="1"/>
</dbReference>
<comment type="similarity">
    <text evidence="1">Belongs to the class-I aminoacyl-tRNA synthetase family. Glutamate--tRNA ligase type 1 subfamily.</text>
</comment>
<evidence type="ECO:0000259" key="7">
    <source>
        <dbReference type="Pfam" id="PF19269"/>
    </source>
</evidence>
<keyword evidence="6" id="KW-0030">Aminoacyl-tRNA synthetase</keyword>
<evidence type="ECO:0000256" key="6">
    <source>
        <dbReference type="ARBA" id="ARBA00023146"/>
    </source>
</evidence>
<comment type="caution">
    <text evidence="8">The sequence shown here is derived from an EMBL/GenBank/DDBJ whole genome shotgun (WGS) entry which is preliminary data.</text>
</comment>
<gene>
    <name evidence="8" type="ORF">S06H3_21614</name>
</gene>
<feature type="domain" description="Aminoacyl-tRNA synthetase class I anticodon-binding" evidence="7">
    <location>
        <begin position="5"/>
        <end position="132"/>
    </location>
</feature>
<dbReference type="PANTHER" id="PTHR43311">
    <property type="entry name" value="GLUTAMATE--TRNA LIGASE"/>
    <property type="match status" value="1"/>
</dbReference>
<dbReference type="GO" id="GO:0000049">
    <property type="term" value="F:tRNA binding"/>
    <property type="evidence" value="ECO:0007669"/>
    <property type="project" value="InterPro"/>
</dbReference>
<reference evidence="8" key="1">
    <citation type="journal article" date="2014" name="Front. Microbiol.">
        <title>High frequency of phylogenetically diverse reductive dehalogenase-homologous genes in deep subseafloor sedimentary metagenomes.</title>
        <authorList>
            <person name="Kawai M."/>
            <person name="Futagami T."/>
            <person name="Toyoda A."/>
            <person name="Takaki Y."/>
            <person name="Nishi S."/>
            <person name="Hori S."/>
            <person name="Arai W."/>
            <person name="Tsubouchi T."/>
            <person name="Morono Y."/>
            <person name="Uchiyama I."/>
            <person name="Ito T."/>
            <person name="Fujiyama A."/>
            <person name="Inagaki F."/>
            <person name="Takami H."/>
        </authorList>
    </citation>
    <scope>NUCLEOTIDE SEQUENCE</scope>
    <source>
        <strain evidence="8">Expedition CK06-06</strain>
    </source>
</reference>
<evidence type="ECO:0000256" key="3">
    <source>
        <dbReference type="ARBA" id="ARBA00022741"/>
    </source>
</evidence>
<dbReference type="GO" id="GO:0006424">
    <property type="term" value="P:glutamyl-tRNA aminoacylation"/>
    <property type="evidence" value="ECO:0007669"/>
    <property type="project" value="TreeGrafter"/>
</dbReference>
<sequence length="141" mass="15909">TVITNEQYVRDILPLVQERSKTLAEVPQLIQFFFVDELEHDTSLLIGKKVTQAQASTALEVSRERLEELDMFDTESLEALLRPLAVELGLKTGQLFGTLRVAVTGRTAAPPLFQTMAVLGKERCLKRIEAALTRLRRFSPR</sequence>
<evidence type="ECO:0000256" key="1">
    <source>
        <dbReference type="ARBA" id="ARBA00007894"/>
    </source>
</evidence>
<organism evidence="8">
    <name type="scientific">marine sediment metagenome</name>
    <dbReference type="NCBI Taxonomy" id="412755"/>
    <lineage>
        <taxon>unclassified sequences</taxon>
        <taxon>metagenomes</taxon>
        <taxon>ecological metagenomes</taxon>
    </lineage>
</organism>
<dbReference type="EMBL" id="BARV01011380">
    <property type="protein sequence ID" value="GAI07251.1"/>
    <property type="molecule type" value="Genomic_DNA"/>
</dbReference>
<name>X1LN37_9ZZZZ</name>
<dbReference type="GO" id="GO:0004818">
    <property type="term" value="F:glutamate-tRNA ligase activity"/>
    <property type="evidence" value="ECO:0007669"/>
    <property type="project" value="TreeGrafter"/>
</dbReference>
<dbReference type="InterPro" id="IPR020751">
    <property type="entry name" value="aa-tRNA-synth_I_codon-bd_sub2"/>
</dbReference>
<dbReference type="InterPro" id="IPR049940">
    <property type="entry name" value="GluQ/Sye"/>
</dbReference>
<dbReference type="PANTHER" id="PTHR43311:SF2">
    <property type="entry name" value="GLUTAMATE--TRNA LIGASE, MITOCHONDRIAL-RELATED"/>
    <property type="match status" value="1"/>
</dbReference>